<dbReference type="PANTHER" id="PTHR11926">
    <property type="entry name" value="GLUCOSYL/GLUCURONOSYL TRANSFERASES"/>
    <property type="match status" value="1"/>
</dbReference>
<accession>A0A834LB10</accession>
<organism evidence="4 5">
    <name type="scientific">Rhododendron simsii</name>
    <name type="common">Sims's rhododendron</name>
    <dbReference type="NCBI Taxonomy" id="118357"/>
    <lineage>
        <taxon>Eukaryota</taxon>
        <taxon>Viridiplantae</taxon>
        <taxon>Streptophyta</taxon>
        <taxon>Embryophyta</taxon>
        <taxon>Tracheophyta</taxon>
        <taxon>Spermatophyta</taxon>
        <taxon>Magnoliopsida</taxon>
        <taxon>eudicotyledons</taxon>
        <taxon>Gunneridae</taxon>
        <taxon>Pentapetalae</taxon>
        <taxon>asterids</taxon>
        <taxon>Ericales</taxon>
        <taxon>Ericaceae</taxon>
        <taxon>Ericoideae</taxon>
        <taxon>Rhodoreae</taxon>
        <taxon>Rhododendron</taxon>
    </lineage>
</organism>
<proteinExistence type="inferred from homology"/>
<protein>
    <recommendedName>
        <fullName evidence="3">Glycosyltransferase N-terminal domain-containing protein</fullName>
    </recommendedName>
</protein>
<dbReference type="GO" id="GO:0080044">
    <property type="term" value="F:quercetin 7-O-glucosyltransferase activity"/>
    <property type="evidence" value="ECO:0007669"/>
    <property type="project" value="TreeGrafter"/>
</dbReference>
<feature type="domain" description="Glycosyltransferase N-terminal" evidence="3">
    <location>
        <begin position="97"/>
        <end position="223"/>
    </location>
</feature>
<reference evidence="4" key="1">
    <citation type="submission" date="2019-11" db="EMBL/GenBank/DDBJ databases">
        <authorList>
            <person name="Liu Y."/>
            <person name="Hou J."/>
            <person name="Li T.-Q."/>
            <person name="Guan C.-H."/>
            <person name="Wu X."/>
            <person name="Wu H.-Z."/>
            <person name="Ling F."/>
            <person name="Zhang R."/>
            <person name="Shi X.-G."/>
            <person name="Ren J.-P."/>
            <person name="Chen E.-F."/>
            <person name="Sun J.-M."/>
        </authorList>
    </citation>
    <scope>NUCLEOTIDE SEQUENCE</scope>
    <source>
        <strain evidence="4">Adult_tree_wgs_1</strain>
        <tissue evidence="4">Leaves</tissue>
    </source>
</reference>
<comment type="similarity">
    <text evidence="1">Belongs to the UDP-glycosyltransferase family.</text>
</comment>
<evidence type="ECO:0000313" key="5">
    <source>
        <dbReference type="Proteomes" id="UP000626092"/>
    </source>
</evidence>
<name>A0A834LB10_RHOSS</name>
<dbReference type="AlphaFoldDB" id="A0A834LB10"/>
<feature type="region of interest" description="Disordered" evidence="2">
    <location>
        <begin position="70"/>
        <end position="89"/>
    </location>
</feature>
<evidence type="ECO:0000259" key="3">
    <source>
        <dbReference type="Pfam" id="PF26168"/>
    </source>
</evidence>
<dbReference type="SUPFAM" id="SSF53756">
    <property type="entry name" value="UDP-Glycosyltransferase/glycogen phosphorylase"/>
    <property type="match status" value="2"/>
</dbReference>
<evidence type="ECO:0000313" key="4">
    <source>
        <dbReference type="EMBL" id="KAF7127058.1"/>
    </source>
</evidence>
<dbReference type="PANTHER" id="PTHR11926:SF1498">
    <property type="entry name" value="GLYCOSYLTRANSFERASE"/>
    <property type="match status" value="1"/>
</dbReference>
<dbReference type="Gene3D" id="3.40.50.2000">
    <property type="entry name" value="Glycogen Phosphorylase B"/>
    <property type="match status" value="2"/>
</dbReference>
<sequence length="277" mass="30823">MLNKLNDSVLSTGPPVTCIVSDGCMSFTVEAAEEFGVPEVLFWTTSACGFLSYTKYKDLVEKGLVPLKAASPTNREREREREREMGSTRISEKPHAVCIPYPAQGHINPMLKVAKLLHHKGFHITFVNTEYNHRRLLKSRGPHSLDGLPDFRYETIPDGLPPTDSDVTQDIPALCQSTTKTCLPHFRDLLYKLNDSVLSTSPPVTCIVSDGSMSFTVEAAEEFGVPEVLFWTPSACGCLGYTKYKDLVEKGLVPLKRNNLEYSSVFNIIVTSFGDRK</sequence>
<dbReference type="EMBL" id="WJXA01000011">
    <property type="protein sequence ID" value="KAF7127058.1"/>
    <property type="molecule type" value="Genomic_DNA"/>
</dbReference>
<dbReference type="OrthoDB" id="5835829at2759"/>
<gene>
    <name evidence="4" type="ORF">RHSIM_Rhsim11G0137700</name>
</gene>
<feature type="compositionally biased region" description="Basic and acidic residues" evidence="2">
    <location>
        <begin position="74"/>
        <end position="89"/>
    </location>
</feature>
<dbReference type="InterPro" id="IPR058980">
    <property type="entry name" value="Glyco_transf_N"/>
</dbReference>
<dbReference type="Proteomes" id="UP000626092">
    <property type="component" value="Unassembled WGS sequence"/>
</dbReference>
<comment type="caution">
    <text evidence="4">The sequence shown here is derived from an EMBL/GenBank/DDBJ whole genome shotgun (WGS) entry which is preliminary data.</text>
</comment>
<evidence type="ECO:0000256" key="1">
    <source>
        <dbReference type="ARBA" id="ARBA00009995"/>
    </source>
</evidence>
<keyword evidence="5" id="KW-1185">Reference proteome</keyword>
<dbReference type="Pfam" id="PF26168">
    <property type="entry name" value="Glyco_transf_N"/>
    <property type="match status" value="1"/>
</dbReference>
<dbReference type="GO" id="GO:0080043">
    <property type="term" value="F:quercetin 3-O-glucosyltransferase activity"/>
    <property type="evidence" value="ECO:0007669"/>
    <property type="project" value="TreeGrafter"/>
</dbReference>
<evidence type="ECO:0000256" key="2">
    <source>
        <dbReference type="SAM" id="MobiDB-lite"/>
    </source>
</evidence>